<dbReference type="AlphaFoldDB" id="A0A2U1QCZ8"/>
<proteinExistence type="predicted"/>
<name>A0A2U1QCZ8_ARTAN</name>
<protein>
    <submittedName>
        <fullName evidence="1">S-adenosyl-L-methionine-dependent methyltransferases superfamily protein</fullName>
    </submittedName>
</protein>
<accession>A0A2U1QCZ8</accession>
<evidence type="ECO:0000313" key="2">
    <source>
        <dbReference type="Proteomes" id="UP000245207"/>
    </source>
</evidence>
<keyword evidence="1" id="KW-0808">Transferase</keyword>
<dbReference type="GO" id="GO:0008168">
    <property type="term" value="F:methyltransferase activity"/>
    <property type="evidence" value="ECO:0007669"/>
    <property type="project" value="UniProtKB-KW"/>
</dbReference>
<evidence type="ECO:0000313" key="1">
    <source>
        <dbReference type="EMBL" id="PWA95852.1"/>
    </source>
</evidence>
<dbReference type="Proteomes" id="UP000245207">
    <property type="component" value="Unassembled WGS sequence"/>
</dbReference>
<keyword evidence="2" id="KW-1185">Reference proteome</keyword>
<sequence length="80" mass="9185">MSKVTTCRGKRVGACWNIQTKKINIDDGKVTNLQWERTTCSLKMHMFINYYLYNSIGKVGLVVYDHQVPYGATPEYIVGH</sequence>
<comment type="caution">
    <text evidence="1">The sequence shown here is derived from an EMBL/GenBank/DDBJ whole genome shotgun (WGS) entry which is preliminary data.</text>
</comment>
<gene>
    <name evidence="1" type="ORF">CTI12_AA044800</name>
</gene>
<dbReference type="GO" id="GO:0032259">
    <property type="term" value="P:methylation"/>
    <property type="evidence" value="ECO:0007669"/>
    <property type="project" value="UniProtKB-KW"/>
</dbReference>
<keyword evidence="1" id="KW-0489">Methyltransferase</keyword>
<reference evidence="1 2" key="1">
    <citation type="journal article" date="2018" name="Mol. Plant">
        <title>The genome of Artemisia annua provides insight into the evolution of Asteraceae family and artemisinin biosynthesis.</title>
        <authorList>
            <person name="Shen Q."/>
            <person name="Zhang L."/>
            <person name="Liao Z."/>
            <person name="Wang S."/>
            <person name="Yan T."/>
            <person name="Shi P."/>
            <person name="Liu M."/>
            <person name="Fu X."/>
            <person name="Pan Q."/>
            <person name="Wang Y."/>
            <person name="Lv Z."/>
            <person name="Lu X."/>
            <person name="Zhang F."/>
            <person name="Jiang W."/>
            <person name="Ma Y."/>
            <person name="Chen M."/>
            <person name="Hao X."/>
            <person name="Li L."/>
            <person name="Tang Y."/>
            <person name="Lv G."/>
            <person name="Zhou Y."/>
            <person name="Sun X."/>
            <person name="Brodelius P.E."/>
            <person name="Rose J.K.C."/>
            <person name="Tang K."/>
        </authorList>
    </citation>
    <scope>NUCLEOTIDE SEQUENCE [LARGE SCALE GENOMIC DNA]</scope>
    <source>
        <strain evidence="2">cv. Huhao1</strain>
        <tissue evidence="1">Leaf</tissue>
    </source>
</reference>
<organism evidence="1 2">
    <name type="scientific">Artemisia annua</name>
    <name type="common">Sweet wormwood</name>
    <dbReference type="NCBI Taxonomy" id="35608"/>
    <lineage>
        <taxon>Eukaryota</taxon>
        <taxon>Viridiplantae</taxon>
        <taxon>Streptophyta</taxon>
        <taxon>Embryophyta</taxon>
        <taxon>Tracheophyta</taxon>
        <taxon>Spermatophyta</taxon>
        <taxon>Magnoliopsida</taxon>
        <taxon>eudicotyledons</taxon>
        <taxon>Gunneridae</taxon>
        <taxon>Pentapetalae</taxon>
        <taxon>asterids</taxon>
        <taxon>campanulids</taxon>
        <taxon>Asterales</taxon>
        <taxon>Asteraceae</taxon>
        <taxon>Asteroideae</taxon>
        <taxon>Anthemideae</taxon>
        <taxon>Artemisiinae</taxon>
        <taxon>Artemisia</taxon>
    </lineage>
</organism>
<dbReference type="EMBL" id="PKPP01000214">
    <property type="protein sequence ID" value="PWA95852.1"/>
    <property type="molecule type" value="Genomic_DNA"/>
</dbReference>